<sequence length="64" mass="7299">MNTYDERTRLILSEIGHVTLELLGNRDVTKQSIIDKLKKDAKEENNPARKSILDDAVTFLNSQV</sequence>
<dbReference type="PATRIC" id="fig|1157951.4.peg.349"/>
<dbReference type="EMBL" id="CP003488">
    <property type="protein sequence ID" value="AFH92242.1"/>
    <property type="molecule type" value="Genomic_DNA"/>
</dbReference>
<accession>A0A140NJS2</accession>
<dbReference type="HOGENOM" id="CLU_2864217_0_0_6"/>
<gene>
    <name evidence="1" type="ordered locus">S70_01730</name>
</gene>
<dbReference type="AlphaFoldDB" id="A0A140NJS2"/>
<dbReference type="OrthoDB" id="6465615at2"/>
<name>A0A140NJS2_PROSM</name>
<reference evidence="1 2" key="1">
    <citation type="journal article" date="2012" name="J. Bacteriol.">
        <title>Complete Genome Sequence of Providencia stuartii Clinical Isolate MRSN 2154.</title>
        <authorList>
            <person name="Clifford R.J."/>
            <person name="Hang J."/>
            <person name="Riley M.C."/>
            <person name="Onmus-Leone F."/>
            <person name="Kuschner R.A."/>
            <person name="Lesho E.P."/>
            <person name="Waterman P.E."/>
        </authorList>
    </citation>
    <scope>NUCLEOTIDE SEQUENCE [LARGE SCALE GENOMIC DNA]</scope>
    <source>
        <strain evidence="1 2">MRSN 2154</strain>
    </source>
</reference>
<protein>
    <submittedName>
        <fullName evidence="1">Uncharacterized protein</fullName>
    </submittedName>
</protein>
<dbReference type="RefSeq" id="WP_014656185.1">
    <property type="nucleotide sequence ID" value="NC_017731.1"/>
</dbReference>
<organism evidence="1 2">
    <name type="scientific">Providencia stuartii (strain MRSN 2154)</name>
    <dbReference type="NCBI Taxonomy" id="1157951"/>
    <lineage>
        <taxon>Bacteria</taxon>
        <taxon>Pseudomonadati</taxon>
        <taxon>Pseudomonadota</taxon>
        <taxon>Gammaproteobacteria</taxon>
        <taxon>Enterobacterales</taxon>
        <taxon>Morganellaceae</taxon>
        <taxon>Providencia</taxon>
    </lineage>
</organism>
<dbReference type="KEGG" id="psi:S70_01730"/>
<proteinExistence type="predicted"/>
<dbReference type="GeneID" id="93518921"/>
<reference evidence="2" key="2">
    <citation type="submission" date="2012-04" db="EMBL/GenBank/DDBJ databases">
        <title>Complete genome sequence of Providencia stuartii clinical isolate MRSN 2154.</title>
        <authorList>
            <person name="Clifford R.J."/>
            <person name="Hang J."/>
            <person name="Riley M.C."/>
            <person name="Onmus-Leone F."/>
            <person name="Kuschner R.A."/>
            <person name="Lesho E.P."/>
            <person name="Waterman P.E."/>
        </authorList>
    </citation>
    <scope>NUCLEOTIDE SEQUENCE [LARGE SCALE GENOMIC DNA]</scope>
    <source>
        <strain evidence="2">MRSN 2154</strain>
    </source>
</reference>
<evidence type="ECO:0000313" key="1">
    <source>
        <dbReference type="EMBL" id="AFH92242.1"/>
    </source>
</evidence>
<dbReference type="Proteomes" id="UP000005012">
    <property type="component" value="Chromosome"/>
</dbReference>
<evidence type="ECO:0000313" key="2">
    <source>
        <dbReference type="Proteomes" id="UP000005012"/>
    </source>
</evidence>